<comment type="caution">
    <text evidence="1">The sequence shown here is derived from an EMBL/GenBank/DDBJ whole genome shotgun (WGS) entry which is preliminary data.</text>
</comment>
<evidence type="ECO:0000313" key="2">
    <source>
        <dbReference type="Proteomes" id="UP000290932"/>
    </source>
</evidence>
<evidence type="ECO:0000313" key="1">
    <source>
        <dbReference type="EMBL" id="RXE56123.1"/>
    </source>
</evidence>
<dbReference type="Proteomes" id="UP000290932">
    <property type="component" value="Unassembled WGS sequence"/>
</dbReference>
<proteinExistence type="predicted"/>
<sequence>MDAPEVRKTLALPREYLPNVTESSSPENIAPPRTSFFIGERIPSASVVQATDSCTSTRMSSPRS</sequence>
<accession>A0A498H0F5</accession>
<protein>
    <submittedName>
        <fullName evidence="1">Uncharacterized protein</fullName>
    </submittedName>
</protein>
<keyword evidence="2" id="KW-1185">Reference proteome</keyword>
<dbReference type="EMBL" id="LHQS01000002">
    <property type="protein sequence ID" value="RXE56123.1"/>
    <property type="molecule type" value="Genomic_DNA"/>
</dbReference>
<name>A0A498H0F5_9EURY</name>
<dbReference type="AlphaFoldDB" id="A0A498H0F5"/>
<gene>
    <name evidence="1" type="ORF">ABH15_08095</name>
</gene>
<organism evidence="1 2">
    <name type="scientific">Methanoculleus taiwanensis</name>
    <dbReference type="NCBI Taxonomy" id="1550565"/>
    <lineage>
        <taxon>Archaea</taxon>
        <taxon>Methanobacteriati</taxon>
        <taxon>Methanobacteriota</taxon>
        <taxon>Stenosarchaea group</taxon>
        <taxon>Methanomicrobia</taxon>
        <taxon>Methanomicrobiales</taxon>
        <taxon>Methanomicrobiaceae</taxon>
        <taxon>Methanoculleus</taxon>
    </lineage>
</organism>
<reference evidence="1 2" key="1">
    <citation type="journal article" date="2015" name="Int. J. Syst. Evol. Microbiol.">
        <title>Methanoculleus taiwanensis sp. nov., a methanogen isolated from deep marine sediment at the deformation front area near Taiwan.</title>
        <authorList>
            <person name="Weng C.Y."/>
            <person name="Chen S.C."/>
            <person name="Lai M.C."/>
            <person name="Wu S.Y."/>
            <person name="Lin S."/>
            <person name="Yang T.F."/>
            <person name="Chen P.C."/>
        </authorList>
    </citation>
    <scope>NUCLEOTIDE SEQUENCE [LARGE SCALE GENOMIC DNA]</scope>
    <source>
        <strain evidence="1 2">CYW4</strain>
    </source>
</reference>